<dbReference type="GO" id="GO:0005886">
    <property type="term" value="C:plasma membrane"/>
    <property type="evidence" value="ECO:0007669"/>
    <property type="project" value="UniProtKB-SubCell"/>
</dbReference>
<dbReference type="PROSITE" id="PS50990">
    <property type="entry name" value="PEPTIDASE_C39"/>
    <property type="match status" value="1"/>
</dbReference>
<gene>
    <name evidence="11" type="ORF">PF66_03955</name>
</gene>
<evidence type="ECO:0000313" key="11">
    <source>
        <dbReference type="EMBL" id="KPA89509.1"/>
    </source>
</evidence>
<keyword evidence="12" id="KW-1185">Reference proteome</keyword>
<dbReference type="Pfam" id="PF03412">
    <property type="entry name" value="Peptidase_C39"/>
    <property type="match status" value="1"/>
</dbReference>
<feature type="transmembrane region" description="Helical" evidence="7">
    <location>
        <begin position="218"/>
        <end position="238"/>
    </location>
</feature>
<dbReference type="PROSITE" id="PS50893">
    <property type="entry name" value="ABC_TRANSPORTER_2"/>
    <property type="match status" value="1"/>
</dbReference>
<evidence type="ECO:0000256" key="7">
    <source>
        <dbReference type="SAM" id="Phobius"/>
    </source>
</evidence>
<dbReference type="AlphaFoldDB" id="A0A0M9GEZ5"/>
<reference evidence="11 12" key="1">
    <citation type="journal article" date="2015" name="PLoS ONE">
        <title>Rice-Infecting Pseudomonas Genomes Are Highly Accessorized and Harbor Multiple Putative Virulence Mechanisms to Cause Sheath Brown Rot.</title>
        <authorList>
            <person name="Quibod I.L."/>
            <person name="Grande G."/>
            <person name="Oreiro E.G."/>
            <person name="Borja F.N."/>
            <person name="Dossa G.S."/>
            <person name="Mauleon R."/>
            <person name="Cruz C.V."/>
            <person name="Oliva R."/>
        </authorList>
    </citation>
    <scope>NUCLEOTIDE SEQUENCE [LARGE SCALE GENOMIC DNA]</scope>
    <source>
        <strain evidence="11 12">IRRI 6609</strain>
    </source>
</reference>
<keyword evidence="4" id="KW-0067">ATP-binding</keyword>
<dbReference type="CDD" id="cd03228">
    <property type="entry name" value="ABCC_MRP_Like"/>
    <property type="match status" value="1"/>
</dbReference>
<dbReference type="InterPro" id="IPR017871">
    <property type="entry name" value="ABC_transporter-like_CS"/>
</dbReference>
<dbReference type="GO" id="GO:0005524">
    <property type="term" value="F:ATP binding"/>
    <property type="evidence" value="ECO:0007669"/>
    <property type="project" value="UniProtKB-KW"/>
</dbReference>
<evidence type="ECO:0000256" key="1">
    <source>
        <dbReference type="ARBA" id="ARBA00004651"/>
    </source>
</evidence>
<feature type="domain" description="Peptidase C39" evidence="10">
    <location>
        <begin position="28"/>
        <end position="147"/>
    </location>
</feature>
<dbReference type="InterPro" id="IPR011527">
    <property type="entry name" value="ABC1_TM_dom"/>
</dbReference>
<dbReference type="SUPFAM" id="SSF52540">
    <property type="entry name" value="P-loop containing nucleoside triphosphate hydrolases"/>
    <property type="match status" value="1"/>
</dbReference>
<comment type="caution">
    <text evidence="11">The sequence shown here is derived from an EMBL/GenBank/DDBJ whole genome shotgun (WGS) entry which is preliminary data.</text>
</comment>
<feature type="transmembrane region" description="Helical" evidence="7">
    <location>
        <begin position="318"/>
        <end position="338"/>
    </location>
</feature>
<dbReference type="OrthoDB" id="6828292at2"/>
<evidence type="ECO:0000256" key="4">
    <source>
        <dbReference type="ARBA" id="ARBA00022840"/>
    </source>
</evidence>
<dbReference type="PROSITE" id="PS00211">
    <property type="entry name" value="ABC_TRANSPORTER_1"/>
    <property type="match status" value="1"/>
</dbReference>
<dbReference type="InterPro" id="IPR003593">
    <property type="entry name" value="AAA+_ATPase"/>
</dbReference>
<dbReference type="PANTHER" id="PTHR24221:SF606">
    <property type="entry name" value="COLICIN V SECRETION-PROCESSING ATP-BINDING PROTEIN"/>
    <property type="match status" value="1"/>
</dbReference>
<dbReference type="Gene3D" id="1.20.1560.10">
    <property type="entry name" value="ABC transporter type 1, transmembrane domain"/>
    <property type="match status" value="1"/>
</dbReference>
<dbReference type="InterPro" id="IPR036640">
    <property type="entry name" value="ABC1_TM_sf"/>
</dbReference>
<dbReference type="Gene3D" id="3.90.70.10">
    <property type="entry name" value="Cysteine proteinases"/>
    <property type="match status" value="1"/>
</dbReference>
<dbReference type="SMART" id="SM00382">
    <property type="entry name" value="AAA"/>
    <property type="match status" value="1"/>
</dbReference>
<feature type="transmembrane region" description="Helical" evidence="7">
    <location>
        <begin position="180"/>
        <end position="198"/>
    </location>
</feature>
<evidence type="ECO:0000256" key="3">
    <source>
        <dbReference type="ARBA" id="ARBA00022741"/>
    </source>
</evidence>
<dbReference type="PROSITE" id="PS50929">
    <property type="entry name" value="ABC_TM1F"/>
    <property type="match status" value="1"/>
</dbReference>
<evidence type="ECO:0000256" key="6">
    <source>
        <dbReference type="ARBA" id="ARBA00023136"/>
    </source>
</evidence>
<dbReference type="EMBL" id="JSYZ01000015">
    <property type="protein sequence ID" value="KPA89509.1"/>
    <property type="molecule type" value="Genomic_DNA"/>
</dbReference>
<keyword evidence="5 7" id="KW-1133">Transmembrane helix</keyword>
<dbReference type="PATRIC" id="fig|50340.43.peg.1258"/>
<dbReference type="InterPro" id="IPR027417">
    <property type="entry name" value="P-loop_NTPase"/>
</dbReference>
<evidence type="ECO:0000313" key="12">
    <source>
        <dbReference type="Proteomes" id="UP000037931"/>
    </source>
</evidence>
<dbReference type="SUPFAM" id="SSF90123">
    <property type="entry name" value="ABC transporter transmembrane region"/>
    <property type="match status" value="1"/>
</dbReference>
<dbReference type="InterPro" id="IPR005074">
    <property type="entry name" value="Peptidase_C39"/>
</dbReference>
<evidence type="ECO:0000259" key="9">
    <source>
        <dbReference type="PROSITE" id="PS50929"/>
    </source>
</evidence>
<evidence type="ECO:0000259" key="8">
    <source>
        <dbReference type="PROSITE" id="PS50893"/>
    </source>
</evidence>
<dbReference type="STRING" id="50340.PF66_03955"/>
<keyword evidence="6 7" id="KW-0472">Membrane</keyword>
<feature type="transmembrane region" description="Helical" evidence="7">
    <location>
        <begin position="288"/>
        <end position="312"/>
    </location>
</feature>
<dbReference type="Gene3D" id="3.40.50.300">
    <property type="entry name" value="P-loop containing nucleotide triphosphate hydrolases"/>
    <property type="match status" value="1"/>
</dbReference>
<dbReference type="Pfam" id="PF00664">
    <property type="entry name" value="ABC_membrane"/>
    <property type="match status" value="1"/>
</dbReference>
<dbReference type="GO" id="GO:0140359">
    <property type="term" value="F:ABC-type transporter activity"/>
    <property type="evidence" value="ECO:0007669"/>
    <property type="project" value="InterPro"/>
</dbReference>
<feature type="domain" description="ABC transmembrane type-1" evidence="9">
    <location>
        <begin position="184"/>
        <end position="463"/>
    </location>
</feature>
<dbReference type="InterPro" id="IPR003439">
    <property type="entry name" value="ABC_transporter-like_ATP-bd"/>
</dbReference>
<sequence length="721" mass="80174">MSRFTQVLRDALARARHGWRGRVPVIFQDEISECGLASIAMVAGYHGKALSLRQLRRDYRVARDGMSLFQMIRVGEALGFACRPLRLPLKGLRQLRTPSILFWHNMHFVVLQSAGAKGVHIVDPAVGRRFYRWEEALSMFSGVALEMVPGLAFTTRIEARPPAVFGVAGVLSRNPWLWRYLLPMGLLSVLGYLGAIAAPKLFSLTVDEVVTKNDQDLLFLILYVFGGIFLFKTVAAWLRAVLDTRLRIALSQDLSTGVIAWLLRLPASYFERRAAGDILRRTQATDKVFLTFTAGWMDIAIDLAFGLAFLLLMGLVNVQLALLSLLLCLLFFMVRGLTLPMMERDHQRSIEAETARNVTLLGTLDCIESVKLYNQEAVRLANWSNQHTDTEIARASVQRLQAMNQVVHEGLSHGHSLLVSALGALAVLNGENSVGDLFAFVLYKDMFMGCALKVVDRYMGLRLVTVELRRIDDIVDEAAEPTESSVYSAGPLESGQALRRVRLDDACFRYSSFDRPTFEHLHFQLAGAARRIAIFGPSGCGKSTLLKVLAGFYPLDAGQLRINGLSLRQFGLRRYRRCVAYVTAHDEIIAGSVLENIVMDSDGSDAAHLKACVEQAGLLDSILGLSNGFNTLVGSMGVQLSSGQKQRLLIARALYRRPELLLLDEPTSHLDPGARDVIIETIRRLPMLCVIVTHDRAVALACDQIWLMRQGSLRPLGRRRT</sequence>
<evidence type="ECO:0000256" key="2">
    <source>
        <dbReference type="ARBA" id="ARBA00022692"/>
    </source>
</evidence>
<protein>
    <submittedName>
        <fullName evidence="11">ABC-type bacteriocin/lantibiotic exporter with N-terminal double-glycine peptidase domain</fullName>
    </submittedName>
</protein>
<keyword evidence="2 7" id="KW-0812">Transmembrane</keyword>
<evidence type="ECO:0000259" key="10">
    <source>
        <dbReference type="PROSITE" id="PS50990"/>
    </source>
</evidence>
<dbReference type="PANTHER" id="PTHR24221">
    <property type="entry name" value="ATP-BINDING CASSETTE SUB-FAMILY B"/>
    <property type="match status" value="1"/>
</dbReference>
<evidence type="ECO:0000256" key="5">
    <source>
        <dbReference type="ARBA" id="ARBA00022989"/>
    </source>
</evidence>
<dbReference type="GO" id="GO:0034040">
    <property type="term" value="F:ATPase-coupled lipid transmembrane transporter activity"/>
    <property type="evidence" value="ECO:0007669"/>
    <property type="project" value="TreeGrafter"/>
</dbReference>
<proteinExistence type="predicted"/>
<accession>A0A0M9GEZ5</accession>
<comment type="subcellular location">
    <subcellularLocation>
        <location evidence="1">Cell membrane</location>
        <topology evidence="1">Multi-pass membrane protein</topology>
    </subcellularLocation>
</comment>
<feature type="domain" description="ABC transporter" evidence="8">
    <location>
        <begin position="501"/>
        <end position="721"/>
    </location>
</feature>
<dbReference type="GO" id="GO:0016887">
    <property type="term" value="F:ATP hydrolysis activity"/>
    <property type="evidence" value="ECO:0007669"/>
    <property type="project" value="InterPro"/>
</dbReference>
<organism evidence="11 12">
    <name type="scientific">Pseudomonas asplenii</name>
    <dbReference type="NCBI Taxonomy" id="53407"/>
    <lineage>
        <taxon>Bacteria</taxon>
        <taxon>Pseudomonadati</taxon>
        <taxon>Pseudomonadota</taxon>
        <taxon>Gammaproteobacteria</taxon>
        <taxon>Pseudomonadales</taxon>
        <taxon>Pseudomonadaceae</taxon>
        <taxon>Pseudomonas</taxon>
    </lineage>
</organism>
<dbReference type="RefSeq" id="WP_054063558.1">
    <property type="nucleotide sequence ID" value="NZ_JSYZ01000015.1"/>
</dbReference>
<dbReference type="GO" id="GO:0006508">
    <property type="term" value="P:proteolysis"/>
    <property type="evidence" value="ECO:0007669"/>
    <property type="project" value="InterPro"/>
</dbReference>
<dbReference type="Pfam" id="PF00005">
    <property type="entry name" value="ABC_tran"/>
    <property type="match status" value="1"/>
</dbReference>
<keyword evidence="3" id="KW-0547">Nucleotide-binding</keyword>
<dbReference type="Proteomes" id="UP000037931">
    <property type="component" value="Unassembled WGS sequence"/>
</dbReference>
<dbReference type="InterPro" id="IPR039421">
    <property type="entry name" value="Type_1_exporter"/>
</dbReference>
<name>A0A0M9GEZ5_9PSED</name>
<dbReference type="GO" id="GO:0008233">
    <property type="term" value="F:peptidase activity"/>
    <property type="evidence" value="ECO:0007669"/>
    <property type="project" value="InterPro"/>
</dbReference>